<dbReference type="Proteomes" id="UP001151760">
    <property type="component" value="Unassembled WGS sequence"/>
</dbReference>
<reference evidence="1" key="1">
    <citation type="journal article" date="2022" name="Int. J. Mol. Sci.">
        <title>Draft Genome of Tanacetum Coccineum: Genomic Comparison of Closely Related Tanacetum-Family Plants.</title>
        <authorList>
            <person name="Yamashiro T."/>
            <person name="Shiraishi A."/>
            <person name="Nakayama K."/>
            <person name="Satake H."/>
        </authorList>
    </citation>
    <scope>NUCLEOTIDE SEQUENCE</scope>
</reference>
<organism evidence="1 2">
    <name type="scientific">Tanacetum coccineum</name>
    <dbReference type="NCBI Taxonomy" id="301880"/>
    <lineage>
        <taxon>Eukaryota</taxon>
        <taxon>Viridiplantae</taxon>
        <taxon>Streptophyta</taxon>
        <taxon>Embryophyta</taxon>
        <taxon>Tracheophyta</taxon>
        <taxon>Spermatophyta</taxon>
        <taxon>Magnoliopsida</taxon>
        <taxon>eudicotyledons</taxon>
        <taxon>Gunneridae</taxon>
        <taxon>Pentapetalae</taxon>
        <taxon>asterids</taxon>
        <taxon>campanulids</taxon>
        <taxon>Asterales</taxon>
        <taxon>Asteraceae</taxon>
        <taxon>Asteroideae</taxon>
        <taxon>Anthemideae</taxon>
        <taxon>Anthemidinae</taxon>
        <taxon>Tanacetum</taxon>
    </lineage>
</organism>
<proteinExistence type="predicted"/>
<evidence type="ECO:0000313" key="2">
    <source>
        <dbReference type="Proteomes" id="UP001151760"/>
    </source>
</evidence>
<sequence>MLPRSFYMLCTTRDNCLFGFRHCVEALLGGNGNLLSRSQITDSRSPSLSIGWTGLSKQCELASDQLAVGQFRTASLSPNQIAVHHISFEVCSTQLSDFINGLQGSFSVRTGLNS</sequence>
<evidence type="ECO:0000313" key="1">
    <source>
        <dbReference type="EMBL" id="GJT76189.1"/>
    </source>
</evidence>
<reference evidence="1" key="2">
    <citation type="submission" date="2022-01" db="EMBL/GenBank/DDBJ databases">
        <authorList>
            <person name="Yamashiro T."/>
            <person name="Shiraishi A."/>
            <person name="Satake H."/>
            <person name="Nakayama K."/>
        </authorList>
    </citation>
    <scope>NUCLEOTIDE SEQUENCE</scope>
</reference>
<accession>A0ABQ5GLX6</accession>
<gene>
    <name evidence="1" type="ORF">Tco_1042914</name>
</gene>
<comment type="caution">
    <text evidence="1">The sequence shown here is derived from an EMBL/GenBank/DDBJ whole genome shotgun (WGS) entry which is preliminary data.</text>
</comment>
<dbReference type="EMBL" id="BQNB010018602">
    <property type="protein sequence ID" value="GJT76189.1"/>
    <property type="molecule type" value="Genomic_DNA"/>
</dbReference>
<protein>
    <submittedName>
        <fullName evidence="1">Uncharacterized protein</fullName>
    </submittedName>
</protein>
<keyword evidence="2" id="KW-1185">Reference proteome</keyword>
<name>A0ABQ5GLX6_9ASTR</name>